<comment type="subcellular location">
    <subcellularLocation>
        <location evidence="1">Nucleus</location>
    </subcellularLocation>
</comment>
<dbReference type="InterPro" id="IPR027417">
    <property type="entry name" value="P-loop_NTPase"/>
</dbReference>
<dbReference type="PANTHER" id="PTHR11361">
    <property type="entry name" value="DNA MISMATCH REPAIR PROTEIN MUTS FAMILY MEMBER"/>
    <property type="match status" value="1"/>
</dbReference>
<feature type="region of interest" description="Disordered" evidence="13">
    <location>
        <begin position="109"/>
        <end position="132"/>
    </location>
</feature>
<dbReference type="Gene3D" id="3.40.50.300">
    <property type="entry name" value="P-loop containing nucleotide triphosphate hydrolases"/>
    <property type="match status" value="1"/>
</dbReference>
<keyword evidence="6" id="KW-0067">ATP-binding</keyword>
<dbReference type="InterPro" id="IPR036678">
    <property type="entry name" value="MutS_con_dom_sf"/>
</dbReference>
<evidence type="ECO:0000256" key="6">
    <source>
        <dbReference type="ARBA" id="ARBA00022840"/>
    </source>
</evidence>
<dbReference type="Gene3D" id="1.10.1420.10">
    <property type="match status" value="2"/>
</dbReference>
<sequence length="992" mass="110935">MVGGGKGQSKYFFGRKKTSNTSTSSPTSNSLTNSPRTSNTKSQRSIDTFFKRKSSSGIDDATPNPESKTTVQDPNVDWPMAKKPRIYSDGTQQVEEVIHVDEDRETCTSLISDTTPTDLKSQPPESTVQGKPTPLEKQVIEFKAKYPQLILFVECGYRYRFFGRDAEIAAKVLGIYCHQDRLFLTASVPTFHGPALYVKKLVAHGYKVGIIGQTETAAARQVGNNKSSSTFARDLVSIYSRSTFLGEDISLEYASELTQDPKGNVKSVLMAVYETDASIAVVGVEPTTGNIIYDDFKDDPARCGLAMRLATIEPCEVLVPRDLLDSKSQTILDMYCRKAAEKNPIIPETVDIDRFDNGDFIEFFGDASNALQSLPQLSVGVQRCLVALVHYLAEFNLQDVLKRSKSIEQFSGSRNQIMCLPAMTVRNLELFRNSTSKKSGVQGSLFKILNRTRSRFGARLFKDWLAAPLITKEGILARQASVEYLMSPEGKDFEAVSNQLKKSMDLEMALMASLYQRIKPGDFFRLCSFCHQFWKICTRLISHNLPGSSMPTLIRDAIQSVTESFEAMEAVINSLDEEAAKKSDFVHVFKDWNFLSTVAERKRALTDLEMEMENYRQEIKKILRLSTFQYTTVSGAEYLIEVKRKENRIVPDDWITINSTKYLIRYRSPFIHERIPEIQFAKEALESECKLGWKSFLQEFASRFPEFQKAIKSLALLDCLFSLAEVSKSEGFCRPVFYDDADEERQYSVLNSRNVVLEHILPLGTPVVPNDIYLKLDGPRAVILTGPNMGGKSSYIRQVAQVALMAQMGCHVPGTEARMPLFDGIFLRLGAKDDMFSGQSTLMVELDEANHVMNSATSRSLVLLDELGRGTATLDGAAIAQAVLDHLLLKVQCLTIFVTHYKELINTELRHPGLVKNYHMGFSNAAKLDAKDDMSDKTNTRNIVLLLKLTEGASESSFGMNVARLAGISESIIARAEEMAAQFHSKVTKTCI</sequence>
<dbReference type="SMART" id="SM00533">
    <property type="entry name" value="MUTSd"/>
    <property type="match status" value="1"/>
</dbReference>
<keyword evidence="8 11" id="KW-0234">DNA repair</keyword>
<accession>A0A553NC48</accession>
<evidence type="ECO:0000256" key="5">
    <source>
        <dbReference type="ARBA" id="ARBA00022763"/>
    </source>
</evidence>
<keyword evidence="4 11" id="KW-0547">Nucleotide-binding</keyword>
<dbReference type="GO" id="GO:0005634">
    <property type="term" value="C:nucleus"/>
    <property type="evidence" value="ECO:0007669"/>
    <property type="project" value="UniProtKB-SubCell"/>
</dbReference>
<dbReference type="PIRSF" id="PIRSF037677">
    <property type="entry name" value="DNA_mis_repair_Msh6"/>
    <property type="match status" value="1"/>
</dbReference>
<dbReference type="Gene3D" id="3.30.420.110">
    <property type="entry name" value="MutS, connector domain"/>
    <property type="match status" value="1"/>
</dbReference>
<evidence type="ECO:0000256" key="9">
    <source>
        <dbReference type="ARBA" id="ARBA00023242"/>
    </source>
</evidence>
<dbReference type="InterPro" id="IPR007695">
    <property type="entry name" value="DNA_mismatch_repair_MutS-lik_N"/>
</dbReference>
<comment type="similarity">
    <text evidence="2">Belongs to the DNA mismatch repair MutS family. MSH3 subfamily.</text>
</comment>
<dbReference type="InterPro" id="IPR016151">
    <property type="entry name" value="DNA_mismatch_repair_MutS_N"/>
</dbReference>
<keyword evidence="9" id="KW-0539">Nucleus</keyword>
<evidence type="ECO:0000256" key="1">
    <source>
        <dbReference type="ARBA" id="ARBA00004123"/>
    </source>
</evidence>
<dbReference type="OMA" id="INMHAAR"/>
<dbReference type="InterPro" id="IPR045076">
    <property type="entry name" value="MutS"/>
</dbReference>
<dbReference type="AlphaFoldDB" id="A0A553NC48"/>
<dbReference type="PANTHER" id="PTHR11361:SF122">
    <property type="entry name" value="DNA MISMATCH REPAIR PROTEIN MSH3"/>
    <property type="match status" value="1"/>
</dbReference>
<dbReference type="Gene3D" id="3.40.1170.10">
    <property type="entry name" value="DNA repair protein MutS, domain I"/>
    <property type="match status" value="1"/>
</dbReference>
<dbReference type="Proteomes" id="UP000318571">
    <property type="component" value="Chromosome 10"/>
</dbReference>
<dbReference type="PROSITE" id="PS00486">
    <property type="entry name" value="DNA_MISMATCH_REPAIR_2"/>
    <property type="match status" value="1"/>
</dbReference>
<comment type="caution">
    <text evidence="15">The sequence shown here is derived from an EMBL/GenBank/DDBJ whole genome shotgun (WGS) entry which is preliminary data.</text>
</comment>
<dbReference type="GO" id="GO:0006312">
    <property type="term" value="P:mitotic recombination"/>
    <property type="evidence" value="ECO:0007669"/>
    <property type="project" value="TreeGrafter"/>
</dbReference>
<evidence type="ECO:0000256" key="8">
    <source>
        <dbReference type="ARBA" id="ARBA00023204"/>
    </source>
</evidence>
<dbReference type="Pfam" id="PF05190">
    <property type="entry name" value="MutS_IV"/>
    <property type="match status" value="1"/>
</dbReference>
<dbReference type="InterPro" id="IPR017261">
    <property type="entry name" value="DNA_mismatch_repair_MutS/MSH"/>
</dbReference>
<keyword evidence="12" id="KW-0175">Coiled coil</keyword>
<feature type="compositionally biased region" description="Polar residues" evidence="13">
    <location>
        <begin position="64"/>
        <end position="73"/>
    </location>
</feature>
<gene>
    <name evidence="15" type="ORF">TCAL_00792</name>
</gene>
<dbReference type="GO" id="GO:0140664">
    <property type="term" value="F:ATP-dependent DNA damage sensor activity"/>
    <property type="evidence" value="ECO:0007669"/>
    <property type="project" value="InterPro"/>
</dbReference>
<keyword evidence="7 11" id="KW-0238">DNA-binding</keyword>
<keyword evidence="5 11" id="KW-0227">DNA damage</keyword>
<dbReference type="EMBL" id="VCGU01000458">
    <property type="protein sequence ID" value="TRY63020.1"/>
    <property type="molecule type" value="Genomic_DNA"/>
</dbReference>
<dbReference type="GO" id="GO:0005524">
    <property type="term" value="F:ATP binding"/>
    <property type="evidence" value="ECO:0007669"/>
    <property type="project" value="UniProtKB-KW"/>
</dbReference>
<proteinExistence type="inferred from homology"/>
<dbReference type="Pfam" id="PF01624">
    <property type="entry name" value="MutS_I"/>
    <property type="match status" value="1"/>
</dbReference>
<dbReference type="SUPFAM" id="SSF53150">
    <property type="entry name" value="DNA repair protein MutS, domain II"/>
    <property type="match status" value="1"/>
</dbReference>
<dbReference type="OrthoDB" id="10252754at2759"/>
<comment type="function">
    <text evidence="11">Component of the post-replicative DNA mismatch repair system (MMR).</text>
</comment>
<evidence type="ECO:0000256" key="10">
    <source>
        <dbReference type="ARBA" id="ARBA00073774"/>
    </source>
</evidence>
<dbReference type="Pfam" id="PF05188">
    <property type="entry name" value="MutS_II"/>
    <property type="match status" value="1"/>
</dbReference>
<dbReference type="FunFam" id="1.10.1420.10:FF:000004">
    <property type="entry name" value="DNA mismatch repair protein Msh3"/>
    <property type="match status" value="1"/>
</dbReference>
<evidence type="ECO:0000313" key="16">
    <source>
        <dbReference type="Proteomes" id="UP000318571"/>
    </source>
</evidence>
<evidence type="ECO:0000256" key="12">
    <source>
        <dbReference type="SAM" id="Coils"/>
    </source>
</evidence>
<feature type="compositionally biased region" description="Low complexity" evidence="13">
    <location>
        <begin position="19"/>
        <end position="40"/>
    </location>
</feature>
<dbReference type="Pfam" id="PF00488">
    <property type="entry name" value="MutS_V"/>
    <property type="match status" value="1"/>
</dbReference>
<reference evidence="15 16" key="1">
    <citation type="journal article" date="2018" name="Nat. Ecol. Evol.">
        <title>Genomic signatures of mitonuclear coevolution across populations of Tigriopus californicus.</title>
        <authorList>
            <person name="Barreto F.S."/>
            <person name="Watson E.T."/>
            <person name="Lima T.G."/>
            <person name="Willett C.S."/>
            <person name="Edmands S."/>
            <person name="Li W."/>
            <person name="Burton R.S."/>
        </authorList>
    </citation>
    <scope>NUCLEOTIDE SEQUENCE [LARGE SCALE GENOMIC DNA]</scope>
    <source>
        <strain evidence="15 16">San Diego</strain>
    </source>
</reference>
<dbReference type="Pfam" id="PF05192">
    <property type="entry name" value="MutS_III"/>
    <property type="match status" value="1"/>
</dbReference>
<dbReference type="GO" id="GO:0006298">
    <property type="term" value="P:mismatch repair"/>
    <property type="evidence" value="ECO:0007669"/>
    <property type="project" value="InterPro"/>
</dbReference>
<dbReference type="SUPFAM" id="SSF48334">
    <property type="entry name" value="DNA repair protein MutS, domain III"/>
    <property type="match status" value="1"/>
</dbReference>
<evidence type="ECO:0000259" key="14">
    <source>
        <dbReference type="PROSITE" id="PS00486"/>
    </source>
</evidence>
<dbReference type="GO" id="GO:0030983">
    <property type="term" value="F:mismatched DNA binding"/>
    <property type="evidence" value="ECO:0007669"/>
    <property type="project" value="InterPro"/>
</dbReference>
<organism evidence="15 16">
    <name type="scientific">Tigriopus californicus</name>
    <name type="common">Marine copepod</name>
    <dbReference type="NCBI Taxonomy" id="6832"/>
    <lineage>
        <taxon>Eukaryota</taxon>
        <taxon>Metazoa</taxon>
        <taxon>Ecdysozoa</taxon>
        <taxon>Arthropoda</taxon>
        <taxon>Crustacea</taxon>
        <taxon>Multicrustacea</taxon>
        <taxon>Hexanauplia</taxon>
        <taxon>Copepoda</taxon>
        <taxon>Harpacticoida</taxon>
        <taxon>Harpacticidae</taxon>
        <taxon>Tigriopus</taxon>
    </lineage>
</organism>
<dbReference type="InterPro" id="IPR007696">
    <property type="entry name" value="DNA_mismatch_repair_MutS_core"/>
</dbReference>
<dbReference type="FunFam" id="3.40.1170.10:FF:000004">
    <property type="entry name" value="DNA mismatch repair protein"/>
    <property type="match status" value="1"/>
</dbReference>
<feature type="coiled-coil region" evidence="12">
    <location>
        <begin position="558"/>
        <end position="625"/>
    </location>
</feature>
<dbReference type="SUPFAM" id="SSF55271">
    <property type="entry name" value="DNA repair protein MutS, domain I"/>
    <property type="match status" value="1"/>
</dbReference>
<name>A0A553NC48_TIGCA</name>
<keyword evidence="16" id="KW-1185">Reference proteome</keyword>
<feature type="domain" description="DNA mismatch repair proteins mutS family" evidence="14">
    <location>
        <begin position="860"/>
        <end position="876"/>
    </location>
</feature>
<evidence type="ECO:0000313" key="15">
    <source>
        <dbReference type="EMBL" id="TRY63020.1"/>
    </source>
</evidence>
<dbReference type="SUPFAM" id="SSF52540">
    <property type="entry name" value="P-loop containing nucleoside triphosphate hydrolases"/>
    <property type="match status" value="1"/>
</dbReference>
<dbReference type="InterPro" id="IPR007860">
    <property type="entry name" value="DNA_mmatch_repair_MutS_con_dom"/>
</dbReference>
<dbReference type="STRING" id="6832.A0A553NC48"/>
<feature type="region of interest" description="Disordered" evidence="13">
    <location>
        <begin position="1"/>
        <end position="79"/>
    </location>
</feature>
<evidence type="ECO:0000256" key="3">
    <source>
        <dbReference type="ARBA" id="ARBA00022151"/>
    </source>
</evidence>
<dbReference type="InterPro" id="IPR036187">
    <property type="entry name" value="DNA_mismatch_repair_MutS_sf"/>
</dbReference>
<evidence type="ECO:0000256" key="11">
    <source>
        <dbReference type="RuleBase" id="RU003756"/>
    </source>
</evidence>
<protein>
    <recommendedName>
        <fullName evidence="3 10">DNA mismatch repair protein MSH3</fullName>
    </recommendedName>
    <alternativeName>
        <fullName evidence="3 10">DNA mismatch repair protein MSH3</fullName>
    </alternativeName>
</protein>
<evidence type="ECO:0000256" key="13">
    <source>
        <dbReference type="SAM" id="MobiDB-lite"/>
    </source>
</evidence>
<feature type="compositionally biased region" description="Polar residues" evidence="13">
    <location>
        <begin position="109"/>
        <end position="130"/>
    </location>
</feature>
<dbReference type="SMART" id="SM00534">
    <property type="entry name" value="MUTSac"/>
    <property type="match status" value="1"/>
</dbReference>
<evidence type="ECO:0000256" key="2">
    <source>
        <dbReference type="ARBA" id="ARBA00007094"/>
    </source>
</evidence>
<evidence type="ECO:0000256" key="7">
    <source>
        <dbReference type="ARBA" id="ARBA00023125"/>
    </source>
</evidence>
<dbReference type="InterPro" id="IPR007861">
    <property type="entry name" value="DNA_mismatch_repair_MutS_clamp"/>
</dbReference>
<dbReference type="InterPro" id="IPR000432">
    <property type="entry name" value="DNA_mismatch_repair_MutS_C"/>
</dbReference>
<evidence type="ECO:0000256" key="4">
    <source>
        <dbReference type="ARBA" id="ARBA00022741"/>
    </source>
</evidence>